<dbReference type="InterPro" id="IPR011042">
    <property type="entry name" value="6-blade_b-propeller_TolB-like"/>
</dbReference>
<evidence type="ECO:0000256" key="4">
    <source>
        <dbReference type="ARBA" id="ARBA00023180"/>
    </source>
</evidence>
<keyword evidence="3" id="KW-0926">Vacuole</keyword>
<protein>
    <submittedName>
        <fullName evidence="7">Strictosidine synthase</fullName>
    </submittedName>
</protein>
<dbReference type="PANTHER" id="PTHR10426:SF68">
    <property type="entry name" value="OS07G0614000 PROTEIN"/>
    <property type="match status" value="1"/>
</dbReference>
<dbReference type="GO" id="GO:0005773">
    <property type="term" value="C:vacuole"/>
    <property type="evidence" value="ECO:0007669"/>
    <property type="project" value="UniProtKB-SubCell"/>
</dbReference>
<feature type="signal peptide" evidence="5">
    <location>
        <begin position="1"/>
        <end position="25"/>
    </location>
</feature>
<evidence type="ECO:0000256" key="1">
    <source>
        <dbReference type="ARBA" id="ARBA00004116"/>
    </source>
</evidence>
<keyword evidence="5" id="KW-0732">Signal</keyword>
<proteinExistence type="inferred from homology"/>
<gene>
    <name evidence="7" type="primary">STR1</name>
    <name evidence="7" type="ORF">KSP39_PZI010122</name>
</gene>
<name>A0AAP0G7B9_9ASPA</name>
<dbReference type="GO" id="GO:0012505">
    <property type="term" value="C:endomembrane system"/>
    <property type="evidence" value="ECO:0007669"/>
    <property type="project" value="TreeGrafter"/>
</dbReference>
<comment type="similarity">
    <text evidence="2">Belongs to the strictosidine synthase family.</text>
</comment>
<evidence type="ECO:0000313" key="7">
    <source>
        <dbReference type="EMBL" id="KAK8941401.1"/>
    </source>
</evidence>
<feature type="domain" description="Strictosidine synthase conserved region" evidence="6">
    <location>
        <begin position="147"/>
        <end position="231"/>
    </location>
</feature>
<sequence>MSPRIIIGCAVLAAVLSLILHVAINSPISPQPLSPPSLTFKPNNLLQGVEKLGEGKLHLPEDTCIGKDGKLYTATRDGWIKRQHVNGTWEDWKMIGGSSLLGLAKSMDGDIIVCDGNQGLLKVGEGGLTVLAKDVEGTKILLADDAIEASDGSIYFSDASSKFGLQDWFMDVLEAGSNGRVLRYDPIKKRASILLADIGFANGVALSPEEDYLLVAETLKFRCLKYWLKGEKKGSVEVFVDNLPGAPDNINLAPDGSFWIALIELRSRWLDLIHPYPLVKRTIAAFPKVARELSRMMERRAVVINVDGDGKIKKVLDDSDGRVVSFVTSALEHEGHLYLGSLHVDFIGKFPL</sequence>
<reference evidence="7 8" key="1">
    <citation type="journal article" date="2022" name="Nat. Plants">
        <title>Genomes of leafy and leafless Platanthera orchids illuminate the evolution of mycoheterotrophy.</title>
        <authorList>
            <person name="Li M.H."/>
            <person name="Liu K.W."/>
            <person name="Li Z."/>
            <person name="Lu H.C."/>
            <person name="Ye Q.L."/>
            <person name="Zhang D."/>
            <person name="Wang J.Y."/>
            <person name="Li Y.F."/>
            <person name="Zhong Z.M."/>
            <person name="Liu X."/>
            <person name="Yu X."/>
            <person name="Liu D.K."/>
            <person name="Tu X.D."/>
            <person name="Liu B."/>
            <person name="Hao Y."/>
            <person name="Liao X.Y."/>
            <person name="Jiang Y.T."/>
            <person name="Sun W.H."/>
            <person name="Chen J."/>
            <person name="Chen Y.Q."/>
            <person name="Ai Y."/>
            <person name="Zhai J.W."/>
            <person name="Wu S.S."/>
            <person name="Zhou Z."/>
            <person name="Hsiao Y.Y."/>
            <person name="Wu W.L."/>
            <person name="Chen Y.Y."/>
            <person name="Lin Y.F."/>
            <person name="Hsu J.L."/>
            <person name="Li C.Y."/>
            <person name="Wang Z.W."/>
            <person name="Zhao X."/>
            <person name="Zhong W.Y."/>
            <person name="Ma X.K."/>
            <person name="Ma L."/>
            <person name="Huang J."/>
            <person name="Chen G.Z."/>
            <person name="Huang M.Z."/>
            <person name="Huang L."/>
            <person name="Peng D.H."/>
            <person name="Luo Y.B."/>
            <person name="Zou S.Q."/>
            <person name="Chen S.P."/>
            <person name="Lan S."/>
            <person name="Tsai W.C."/>
            <person name="Van de Peer Y."/>
            <person name="Liu Z.J."/>
        </authorList>
    </citation>
    <scope>NUCLEOTIDE SEQUENCE [LARGE SCALE GENOMIC DNA]</scope>
    <source>
        <strain evidence="7">Lor287</strain>
    </source>
</reference>
<dbReference type="Proteomes" id="UP001418222">
    <property type="component" value="Unassembled WGS sequence"/>
</dbReference>
<dbReference type="Gene3D" id="2.120.10.30">
    <property type="entry name" value="TolB, C-terminal domain"/>
    <property type="match status" value="1"/>
</dbReference>
<dbReference type="Pfam" id="PF20067">
    <property type="entry name" value="SSL_N"/>
    <property type="match status" value="1"/>
</dbReference>
<evidence type="ECO:0000256" key="5">
    <source>
        <dbReference type="SAM" id="SignalP"/>
    </source>
</evidence>
<dbReference type="Pfam" id="PF03088">
    <property type="entry name" value="Str_synth"/>
    <property type="match status" value="1"/>
</dbReference>
<dbReference type="GO" id="GO:0016787">
    <property type="term" value="F:hydrolase activity"/>
    <property type="evidence" value="ECO:0007669"/>
    <property type="project" value="TreeGrafter"/>
</dbReference>
<evidence type="ECO:0000256" key="3">
    <source>
        <dbReference type="ARBA" id="ARBA00022554"/>
    </source>
</evidence>
<evidence type="ECO:0000259" key="6">
    <source>
        <dbReference type="Pfam" id="PF03088"/>
    </source>
</evidence>
<comment type="caution">
    <text evidence="7">The sequence shown here is derived from an EMBL/GenBank/DDBJ whole genome shotgun (WGS) entry which is preliminary data.</text>
</comment>
<evidence type="ECO:0000256" key="2">
    <source>
        <dbReference type="ARBA" id="ARBA00009191"/>
    </source>
</evidence>
<keyword evidence="8" id="KW-1185">Reference proteome</keyword>
<dbReference type="EMBL" id="JBBWWQ010000008">
    <property type="protein sequence ID" value="KAK8941401.1"/>
    <property type="molecule type" value="Genomic_DNA"/>
</dbReference>
<organism evidence="7 8">
    <name type="scientific">Platanthera zijinensis</name>
    <dbReference type="NCBI Taxonomy" id="2320716"/>
    <lineage>
        <taxon>Eukaryota</taxon>
        <taxon>Viridiplantae</taxon>
        <taxon>Streptophyta</taxon>
        <taxon>Embryophyta</taxon>
        <taxon>Tracheophyta</taxon>
        <taxon>Spermatophyta</taxon>
        <taxon>Magnoliopsida</taxon>
        <taxon>Liliopsida</taxon>
        <taxon>Asparagales</taxon>
        <taxon>Orchidaceae</taxon>
        <taxon>Orchidoideae</taxon>
        <taxon>Orchideae</taxon>
        <taxon>Orchidinae</taxon>
        <taxon>Platanthera</taxon>
    </lineage>
</organism>
<feature type="chain" id="PRO_5042878946" evidence="5">
    <location>
        <begin position="26"/>
        <end position="352"/>
    </location>
</feature>
<dbReference type="InterPro" id="IPR018119">
    <property type="entry name" value="Strictosidine_synth_cons-reg"/>
</dbReference>
<dbReference type="FunFam" id="2.120.10.30:FF:000066">
    <property type="entry name" value="ABC transporter permease protein"/>
    <property type="match status" value="1"/>
</dbReference>
<dbReference type="AlphaFoldDB" id="A0AAP0G7B9"/>
<comment type="subcellular location">
    <subcellularLocation>
        <location evidence="1">Vacuole</location>
    </subcellularLocation>
</comment>
<keyword evidence="4" id="KW-0325">Glycoprotein</keyword>
<dbReference type="SUPFAM" id="SSF63829">
    <property type="entry name" value="Calcium-dependent phosphotriesterase"/>
    <property type="match status" value="1"/>
</dbReference>
<dbReference type="PANTHER" id="PTHR10426">
    <property type="entry name" value="STRICTOSIDINE SYNTHASE-RELATED"/>
    <property type="match status" value="1"/>
</dbReference>
<accession>A0AAP0G7B9</accession>
<evidence type="ECO:0000313" key="8">
    <source>
        <dbReference type="Proteomes" id="UP001418222"/>
    </source>
</evidence>